<dbReference type="AlphaFoldDB" id="A0A2P5BSX1"/>
<reference evidence="2" key="1">
    <citation type="submission" date="2016-06" db="EMBL/GenBank/DDBJ databases">
        <title>Parallel loss of symbiosis genes in relatives of nitrogen-fixing non-legume Parasponia.</title>
        <authorList>
            <person name="Van Velzen R."/>
            <person name="Holmer R."/>
            <person name="Bu F."/>
            <person name="Rutten L."/>
            <person name="Van Zeijl A."/>
            <person name="Liu W."/>
            <person name="Santuari L."/>
            <person name="Cao Q."/>
            <person name="Sharma T."/>
            <person name="Shen D."/>
            <person name="Roswanjaya Y."/>
            <person name="Wardhani T."/>
            <person name="Kalhor M.S."/>
            <person name="Jansen J."/>
            <person name="Van den Hoogen J."/>
            <person name="Gungor B."/>
            <person name="Hartog M."/>
            <person name="Hontelez J."/>
            <person name="Verver J."/>
            <person name="Yang W.-C."/>
            <person name="Schijlen E."/>
            <person name="Repin R."/>
            <person name="Schilthuizen M."/>
            <person name="Schranz E."/>
            <person name="Heidstra R."/>
            <person name="Miyata K."/>
            <person name="Fedorova E."/>
            <person name="Kohlen W."/>
            <person name="Bisseling T."/>
            <person name="Smit S."/>
            <person name="Geurts R."/>
        </authorList>
    </citation>
    <scope>NUCLEOTIDE SEQUENCE [LARGE SCALE GENOMIC DNA]</scope>
    <source>
        <strain evidence="2">cv. WU1-14</strain>
    </source>
</reference>
<dbReference type="GO" id="GO:0004527">
    <property type="term" value="F:exonuclease activity"/>
    <property type="evidence" value="ECO:0007669"/>
    <property type="project" value="UniProtKB-KW"/>
</dbReference>
<dbReference type="Proteomes" id="UP000237105">
    <property type="component" value="Unassembled WGS sequence"/>
</dbReference>
<dbReference type="GO" id="GO:0004519">
    <property type="term" value="F:endonuclease activity"/>
    <property type="evidence" value="ECO:0007669"/>
    <property type="project" value="UniProtKB-KW"/>
</dbReference>
<dbReference type="SUPFAM" id="SSF56219">
    <property type="entry name" value="DNase I-like"/>
    <property type="match status" value="1"/>
</dbReference>
<dbReference type="OrthoDB" id="1612006at2759"/>
<keyword evidence="1" id="KW-0540">Nuclease</keyword>
<organism evidence="1 2">
    <name type="scientific">Parasponia andersonii</name>
    <name type="common">Sponia andersonii</name>
    <dbReference type="NCBI Taxonomy" id="3476"/>
    <lineage>
        <taxon>Eukaryota</taxon>
        <taxon>Viridiplantae</taxon>
        <taxon>Streptophyta</taxon>
        <taxon>Embryophyta</taxon>
        <taxon>Tracheophyta</taxon>
        <taxon>Spermatophyta</taxon>
        <taxon>Magnoliopsida</taxon>
        <taxon>eudicotyledons</taxon>
        <taxon>Gunneridae</taxon>
        <taxon>Pentapetalae</taxon>
        <taxon>rosids</taxon>
        <taxon>fabids</taxon>
        <taxon>Rosales</taxon>
        <taxon>Cannabaceae</taxon>
        <taxon>Parasponia</taxon>
    </lineage>
</organism>
<dbReference type="InterPro" id="IPR036691">
    <property type="entry name" value="Endo/exonu/phosph_ase_sf"/>
</dbReference>
<comment type="caution">
    <text evidence="1">The sequence shown here is derived from an EMBL/GenBank/DDBJ whole genome shotgun (WGS) entry which is preliminary data.</text>
</comment>
<dbReference type="Gene3D" id="3.60.10.10">
    <property type="entry name" value="Endonuclease/exonuclease/phosphatase"/>
    <property type="match status" value="1"/>
</dbReference>
<sequence>MLMGDFNGTMNDFESWNSRTGVDGSGSTLVDMRRCIELLNLGDLGSSGPPFTRSRRRQDAMFSRARIDHVVASPEWVETFPNASAKNIADCTSDYTLILLDPSGAAYEDFKPFKYKAMWAKGIHSY</sequence>
<name>A0A2P5BSX1_PARAD</name>
<accession>A0A2P5BSX1</accession>
<keyword evidence="2" id="KW-1185">Reference proteome</keyword>
<proteinExistence type="predicted"/>
<dbReference type="STRING" id="3476.A0A2P5BSX1"/>
<keyword evidence="1" id="KW-0255">Endonuclease</keyword>
<dbReference type="EMBL" id="JXTB01000227">
    <property type="protein sequence ID" value="PON51888.1"/>
    <property type="molecule type" value="Genomic_DNA"/>
</dbReference>
<gene>
    <name evidence="1" type="ORF">PanWU01x14_213010</name>
</gene>
<evidence type="ECO:0000313" key="1">
    <source>
        <dbReference type="EMBL" id="PON51888.1"/>
    </source>
</evidence>
<keyword evidence="1" id="KW-0378">Hydrolase</keyword>
<dbReference type="PANTHER" id="PTHR33710:SF77">
    <property type="entry name" value="DNASE I-LIKE SUPERFAMILY PROTEIN"/>
    <property type="match status" value="1"/>
</dbReference>
<keyword evidence="1" id="KW-0269">Exonuclease</keyword>
<dbReference type="PANTHER" id="PTHR33710">
    <property type="entry name" value="BNAC02G09200D PROTEIN"/>
    <property type="match status" value="1"/>
</dbReference>
<protein>
    <submittedName>
        <fullName evidence="1">Endonuclease/exonuclease/phosphatase</fullName>
    </submittedName>
</protein>
<evidence type="ECO:0000313" key="2">
    <source>
        <dbReference type="Proteomes" id="UP000237105"/>
    </source>
</evidence>